<dbReference type="PANTHER" id="PTHR23427">
    <property type="entry name" value="SURFEIT LOCUS PROTEIN"/>
    <property type="match status" value="1"/>
</dbReference>
<dbReference type="OrthoDB" id="9807214at2"/>
<evidence type="ECO:0000256" key="3">
    <source>
        <dbReference type="ARBA" id="ARBA00022692"/>
    </source>
</evidence>
<gene>
    <name evidence="7" type="ORF">CEG14_11925</name>
</gene>
<keyword evidence="3 6" id="KW-0812">Transmembrane</keyword>
<dbReference type="InterPro" id="IPR045214">
    <property type="entry name" value="Surf1/Surf4"/>
</dbReference>
<keyword evidence="6" id="KW-1003">Cell membrane</keyword>
<dbReference type="PANTHER" id="PTHR23427:SF2">
    <property type="entry name" value="SURFEIT LOCUS PROTEIN 1"/>
    <property type="match status" value="1"/>
</dbReference>
<dbReference type="AlphaFoldDB" id="A0A261SED1"/>
<accession>A0A261SED1</accession>
<feature type="transmembrane region" description="Helical" evidence="6">
    <location>
        <begin position="231"/>
        <end position="252"/>
    </location>
</feature>
<comment type="caution">
    <text evidence="7">The sequence shown here is derived from an EMBL/GenBank/DDBJ whole genome shotgun (WGS) entry which is preliminary data.</text>
</comment>
<evidence type="ECO:0000256" key="1">
    <source>
        <dbReference type="ARBA" id="ARBA00004370"/>
    </source>
</evidence>
<proteinExistence type="inferred from homology"/>
<dbReference type="InterPro" id="IPR002994">
    <property type="entry name" value="Surf1/Shy1"/>
</dbReference>
<sequence>MTRPDSSLQRPADDTPRRPRGNLTLVILAAIALFLFAVLCTLGTWQIHRLAWKKNLIAQVEGRVHAPAVPAPGRADWAALTNDNAEYRHVQAEGVLRHDQQTLVQAATELGSGYWVLTPLQQADGSLVMVNRGFVLPAWRKRAEAEPAGTAPVKVDGLLRMGEGPGGFLRENDAQADRWYSRDLPAIAARRGLDPQQVAPYFIDAGATAARDPATAPVGGLTVLSFANNHLGYALTWFALAIMVLVGAGIVAREELRTRKRQGGR</sequence>
<dbReference type="EMBL" id="NEVL01000003">
    <property type="protein sequence ID" value="OZI35759.1"/>
    <property type="molecule type" value="Genomic_DNA"/>
</dbReference>
<evidence type="ECO:0000313" key="7">
    <source>
        <dbReference type="EMBL" id="OZI35759.1"/>
    </source>
</evidence>
<evidence type="ECO:0000313" key="8">
    <source>
        <dbReference type="Proteomes" id="UP000217005"/>
    </source>
</evidence>
<organism evidence="7 8">
    <name type="scientific">Bordetella genomosp. 1</name>
    <dbReference type="NCBI Taxonomy" id="1395607"/>
    <lineage>
        <taxon>Bacteria</taxon>
        <taxon>Pseudomonadati</taxon>
        <taxon>Pseudomonadota</taxon>
        <taxon>Betaproteobacteria</taxon>
        <taxon>Burkholderiales</taxon>
        <taxon>Alcaligenaceae</taxon>
        <taxon>Bordetella</taxon>
    </lineage>
</organism>
<comment type="subcellular location">
    <subcellularLocation>
        <location evidence="6">Cell membrane</location>
        <topology evidence="6">Multi-pass membrane protein</topology>
    </subcellularLocation>
    <subcellularLocation>
        <location evidence="1">Membrane</location>
    </subcellularLocation>
</comment>
<dbReference type="CDD" id="cd06662">
    <property type="entry name" value="SURF1"/>
    <property type="match status" value="1"/>
</dbReference>
<evidence type="ECO:0000256" key="6">
    <source>
        <dbReference type="RuleBase" id="RU363076"/>
    </source>
</evidence>
<protein>
    <recommendedName>
        <fullName evidence="6">SURF1-like protein</fullName>
    </recommendedName>
</protein>
<keyword evidence="4 6" id="KW-1133">Transmembrane helix</keyword>
<evidence type="ECO:0000256" key="4">
    <source>
        <dbReference type="ARBA" id="ARBA00022989"/>
    </source>
</evidence>
<dbReference type="Proteomes" id="UP000217005">
    <property type="component" value="Unassembled WGS sequence"/>
</dbReference>
<dbReference type="PROSITE" id="PS50895">
    <property type="entry name" value="SURF1"/>
    <property type="match status" value="1"/>
</dbReference>
<evidence type="ECO:0000256" key="2">
    <source>
        <dbReference type="ARBA" id="ARBA00007165"/>
    </source>
</evidence>
<reference evidence="7 8" key="1">
    <citation type="submission" date="2017-05" db="EMBL/GenBank/DDBJ databases">
        <title>Complete and WGS of Bordetella genogroups.</title>
        <authorList>
            <person name="Spilker T."/>
            <person name="LiPuma J."/>
        </authorList>
    </citation>
    <scope>NUCLEOTIDE SEQUENCE [LARGE SCALE GENOMIC DNA]</scope>
    <source>
        <strain evidence="7 8">AU17610</strain>
    </source>
</reference>
<feature type="transmembrane region" description="Helical" evidence="6">
    <location>
        <begin position="21"/>
        <end position="45"/>
    </location>
</feature>
<evidence type="ECO:0000256" key="5">
    <source>
        <dbReference type="ARBA" id="ARBA00023136"/>
    </source>
</evidence>
<dbReference type="RefSeq" id="WP_094826568.1">
    <property type="nucleotide sequence ID" value="NZ_NEVL01000003.1"/>
</dbReference>
<dbReference type="Pfam" id="PF02104">
    <property type="entry name" value="SURF1"/>
    <property type="match status" value="1"/>
</dbReference>
<keyword evidence="5 6" id="KW-0472">Membrane</keyword>
<comment type="similarity">
    <text evidence="2 6">Belongs to the SURF1 family.</text>
</comment>
<dbReference type="GO" id="GO:0005886">
    <property type="term" value="C:plasma membrane"/>
    <property type="evidence" value="ECO:0007669"/>
    <property type="project" value="UniProtKB-SubCell"/>
</dbReference>
<name>A0A261SED1_9BORD</name>